<comment type="function">
    <text evidence="3">Catalyzes the reversible conversion of ribose-5-phosphate to ribulose 5-phosphate.</text>
</comment>
<dbReference type="InterPro" id="IPR050262">
    <property type="entry name" value="Ribose-5P_isomerase"/>
</dbReference>
<reference evidence="4" key="1">
    <citation type="submission" date="2019-02" db="EMBL/GenBank/DDBJ databases">
        <title>A novel Candidatus Liberibacter species associated with the New Zealand native fuchsia psyllid, Ctenarytaina fuchsiae.</title>
        <authorList>
            <person name="Thompson S.M."/>
            <person name="Jorgensen N."/>
            <person name="David C."/>
            <person name="Bulman S.R."/>
            <person name="Smith G.R."/>
        </authorList>
    </citation>
    <scope>NUCLEOTIDE SEQUENCE</scope>
    <source>
        <strain evidence="4">Oxford</strain>
    </source>
</reference>
<feature type="binding site" evidence="3">
    <location>
        <begin position="28"/>
        <end position="31"/>
    </location>
    <ligand>
        <name>substrate</name>
    </ligand>
</feature>
<dbReference type="Gene3D" id="3.40.50.1360">
    <property type="match status" value="1"/>
</dbReference>
<dbReference type="HAMAP" id="MF_00170">
    <property type="entry name" value="Rib_5P_isom_A"/>
    <property type="match status" value="1"/>
</dbReference>
<feature type="active site" description="Proton acceptor" evidence="3">
    <location>
        <position position="105"/>
    </location>
</feature>
<organism evidence="4 5">
    <name type="scientific">Candidatus Liberibacter ctenarytainae</name>
    <dbReference type="NCBI Taxonomy" id="2020335"/>
    <lineage>
        <taxon>Bacteria</taxon>
        <taxon>Pseudomonadati</taxon>
        <taxon>Pseudomonadota</taxon>
        <taxon>Alphaproteobacteria</taxon>
        <taxon>Hyphomicrobiales</taxon>
        <taxon>Rhizobiaceae</taxon>
        <taxon>Liberibacter</taxon>
    </lineage>
</organism>
<dbReference type="InterPro" id="IPR004788">
    <property type="entry name" value="Ribose5P_isomerase_type_A"/>
</dbReference>
<dbReference type="SUPFAM" id="SSF75445">
    <property type="entry name" value="D-ribose-5-phosphate isomerase (RpiA), lid domain"/>
    <property type="match status" value="1"/>
</dbReference>
<accession>A0A937AJJ5</accession>
<dbReference type="SUPFAM" id="SSF100950">
    <property type="entry name" value="NagB/RpiA/CoA transferase-like"/>
    <property type="match status" value="1"/>
</dbReference>
<evidence type="ECO:0000256" key="3">
    <source>
        <dbReference type="HAMAP-Rule" id="MF_00170"/>
    </source>
</evidence>
<proteinExistence type="inferred from homology"/>
<evidence type="ECO:0000313" key="5">
    <source>
        <dbReference type="Proteomes" id="UP000736856"/>
    </source>
</evidence>
<comment type="subunit">
    <text evidence="3">Homodimer.</text>
</comment>
<feature type="binding site" evidence="3">
    <location>
        <position position="123"/>
    </location>
    <ligand>
        <name>substrate</name>
    </ligand>
</feature>
<dbReference type="FunFam" id="3.40.50.1360:FF:000001">
    <property type="entry name" value="Ribose-5-phosphate isomerase A"/>
    <property type="match status" value="1"/>
</dbReference>
<feature type="binding site" evidence="3">
    <location>
        <begin position="83"/>
        <end position="86"/>
    </location>
    <ligand>
        <name>substrate</name>
    </ligand>
</feature>
<comment type="pathway">
    <text evidence="3">Carbohydrate degradation; pentose phosphate pathway; D-ribose 5-phosphate from D-ribulose 5-phosphate (non-oxidative stage): step 1/1.</text>
</comment>
<dbReference type="PANTHER" id="PTHR43748">
    <property type="entry name" value="RIBOSE-5-PHOSPHATE ISOMERASE 3, CHLOROPLASTIC-RELATED"/>
    <property type="match status" value="1"/>
</dbReference>
<dbReference type="PANTHER" id="PTHR43748:SF3">
    <property type="entry name" value="RIBOSE-5-PHOSPHATE ISOMERASE 3, CHLOROPLASTIC-RELATED"/>
    <property type="match status" value="1"/>
</dbReference>
<dbReference type="InterPro" id="IPR037171">
    <property type="entry name" value="NagB/RpiA_transferase-like"/>
</dbReference>
<sequence length="237" mass="26267">MKALQMKRNAARLAIDYVEDGMVLGMGTGSTAKEFMRFLAEKIANGLCVQVVASSKDTEFFCRKNHIPLQSIEDISHIDLCIDGFDEIDPRLRLIKGYGGALLREKIIAHESSRFIVIGDESKRVDFLGQGKLPIEIDPFGIRATMSSLRKIASCFGLKEDLQVRRSGDNLFVSDGGHHIIDAFFGFIPDPKSLSEELYTIPGVVEHGLFIGLVERAIIGTEDGTCSVLENQEYLLE</sequence>
<keyword evidence="2 3" id="KW-0413">Isomerase</keyword>
<dbReference type="EC" id="5.3.1.6" evidence="3"/>
<comment type="similarity">
    <text evidence="3">Belongs to the ribose 5-phosphate isomerase family.</text>
</comment>
<dbReference type="GO" id="GO:0009052">
    <property type="term" value="P:pentose-phosphate shunt, non-oxidative branch"/>
    <property type="evidence" value="ECO:0007669"/>
    <property type="project" value="UniProtKB-UniRule"/>
</dbReference>
<dbReference type="Gene3D" id="3.30.70.260">
    <property type="match status" value="1"/>
</dbReference>
<dbReference type="Proteomes" id="UP000736856">
    <property type="component" value="Unassembled WGS sequence"/>
</dbReference>
<dbReference type="NCBIfam" id="TIGR00021">
    <property type="entry name" value="rpiA"/>
    <property type="match status" value="1"/>
</dbReference>
<dbReference type="InterPro" id="IPR020672">
    <property type="entry name" value="Ribose5P_isomerase_typA_subgr"/>
</dbReference>
<dbReference type="GO" id="GO:0004751">
    <property type="term" value="F:ribose-5-phosphate isomerase activity"/>
    <property type="evidence" value="ECO:0007669"/>
    <property type="project" value="UniProtKB-UniRule"/>
</dbReference>
<evidence type="ECO:0000256" key="2">
    <source>
        <dbReference type="ARBA" id="ARBA00023235"/>
    </source>
</evidence>
<dbReference type="Pfam" id="PF06026">
    <property type="entry name" value="Rib_5-P_isom_A"/>
    <property type="match status" value="1"/>
</dbReference>
<evidence type="ECO:0000256" key="1">
    <source>
        <dbReference type="ARBA" id="ARBA00001713"/>
    </source>
</evidence>
<dbReference type="CDD" id="cd01398">
    <property type="entry name" value="RPI_A"/>
    <property type="match status" value="1"/>
</dbReference>
<dbReference type="NCBIfam" id="NF001924">
    <property type="entry name" value="PRK00702.1"/>
    <property type="match status" value="1"/>
</dbReference>
<comment type="caution">
    <text evidence="4">The sequence shown here is derived from an EMBL/GenBank/DDBJ whole genome shotgun (WGS) entry which is preliminary data.</text>
</comment>
<feature type="binding site" evidence="3">
    <location>
        <begin position="96"/>
        <end position="99"/>
    </location>
    <ligand>
        <name>substrate</name>
    </ligand>
</feature>
<name>A0A937AJJ5_9HYPH</name>
<dbReference type="EMBL" id="SEOL01000008">
    <property type="protein sequence ID" value="MBL0849249.1"/>
    <property type="molecule type" value="Genomic_DNA"/>
</dbReference>
<comment type="catalytic activity">
    <reaction evidence="1 3">
        <text>aldehydo-D-ribose 5-phosphate = D-ribulose 5-phosphate</text>
        <dbReference type="Rhea" id="RHEA:14657"/>
        <dbReference type="ChEBI" id="CHEBI:58121"/>
        <dbReference type="ChEBI" id="CHEBI:58273"/>
        <dbReference type="EC" id="5.3.1.6"/>
    </reaction>
</comment>
<evidence type="ECO:0000313" key="4">
    <source>
        <dbReference type="EMBL" id="MBL0849249.1"/>
    </source>
</evidence>
<gene>
    <name evidence="3 4" type="primary">rpiA</name>
    <name evidence="4" type="ORF">EU981_04155</name>
</gene>
<protein>
    <recommendedName>
        <fullName evidence="3">Ribose-5-phosphate isomerase A</fullName>
        <ecNumber evidence="3">5.3.1.6</ecNumber>
    </recommendedName>
    <alternativeName>
        <fullName evidence="3">Phosphoriboisomerase A</fullName>
        <shortName evidence="3">PRI</shortName>
    </alternativeName>
</protein>
<dbReference type="AlphaFoldDB" id="A0A937AJJ5"/>